<gene>
    <name evidence="2" type="ORF">MRM75_09260</name>
</gene>
<keyword evidence="1" id="KW-0472">Membrane</keyword>
<accession>A0AAU6UB73</accession>
<evidence type="ECO:0000313" key="2">
    <source>
        <dbReference type="EMBL" id="XAG71124.1"/>
    </source>
</evidence>
<dbReference type="EMBL" id="CP095353">
    <property type="protein sequence ID" value="XAG71124.1"/>
    <property type="molecule type" value="Genomic_DNA"/>
</dbReference>
<proteinExistence type="predicted"/>
<feature type="transmembrane region" description="Helical" evidence="1">
    <location>
        <begin position="46"/>
        <end position="68"/>
    </location>
</feature>
<name>A0AAU6UB73_UNCXX</name>
<keyword evidence="1" id="KW-1133">Transmembrane helix</keyword>
<protein>
    <submittedName>
        <fullName evidence="2">Uncharacterized protein</fullName>
    </submittedName>
</protein>
<keyword evidence="1" id="KW-0812">Transmembrane</keyword>
<reference evidence="2" key="1">
    <citation type="submission" date="2022-03" db="EMBL/GenBank/DDBJ databases">
        <title>Sea Food Isolates.</title>
        <authorList>
            <person name="Li c."/>
        </authorList>
    </citation>
    <scope>NUCLEOTIDE SEQUENCE</scope>
    <source>
        <strain evidence="2">19CA06SA08-2</strain>
    </source>
</reference>
<dbReference type="AlphaFoldDB" id="A0AAU6UB73"/>
<feature type="transmembrane region" description="Helical" evidence="1">
    <location>
        <begin position="21"/>
        <end position="40"/>
    </location>
</feature>
<sequence length="213" mass="24683">MKEKFKRPALFIKSRTDALRIFGAVFFVLTLIAAMFWLSGKDAEPIAFTLSLISSIFFGLPYAAEALYPNRKAVRDMSHDEIINFMVTTNPNSDWSGVSKNWSSERFLKEDPRLRMLMRYDEDGVQTDNFVDPWANKWLHPKATGYWCDIYYDRNLIERVILVSVDDGACYLPTPVFESNIVKELNYFCASSFDNLNNLDRYFSEAGFIRESV</sequence>
<organism evidence="2">
    <name type="scientific">bacterium 19CA06SA08-2</name>
    <dbReference type="NCBI Taxonomy" id="2920658"/>
    <lineage>
        <taxon>Bacteria</taxon>
    </lineage>
</organism>
<evidence type="ECO:0000256" key="1">
    <source>
        <dbReference type="SAM" id="Phobius"/>
    </source>
</evidence>